<name>A0AAV4ARZ4_9GAST</name>
<accession>A0AAV4ARZ4</accession>
<protein>
    <submittedName>
        <fullName evidence="1">Uncharacterized protein</fullName>
    </submittedName>
</protein>
<reference evidence="1 2" key="1">
    <citation type="journal article" date="2021" name="Elife">
        <title>Chloroplast acquisition without the gene transfer in kleptoplastic sea slugs, Plakobranchus ocellatus.</title>
        <authorList>
            <person name="Maeda T."/>
            <person name="Takahashi S."/>
            <person name="Yoshida T."/>
            <person name="Shimamura S."/>
            <person name="Takaki Y."/>
            <person name="Nagai Y."/>
            <person name="Toyoda A."/>
            <person name="Suzuki Y."/>
            <person name="Arimoto A."/>
            <person name="Ishii H."/>
            <person name="Satoh N."/>
            <person name="Nishiyama T."/>
            <person name="Hasebe M."/>
            <person name="Maruyama T."/>
            <person name="Minagawa J."/>
            <person name="Obokata J."/>
            <person name="Shigenobu S."/>
        </authorList>
    </citation>
    <scope>NUCLEOTIDE SEQUENCE [LARGE SCALE GENOMIC DNA]</scope>
</reference>
<keyword evidence="2" id="KW-1185">Reference proteome</keyword>
<comment type="caution">
    <text evidence="1">The sequence shown here is derived from an EMBL/GenBank/DDBJ whole genome shotgun (WGS) entry which is preliminary data.</text>
</comment>
<gene>
    <name evidence="1" type="ORF">PoB_003621200</name>
</gene>
<dbReference type="AlphaFoldDB" id="A0AAV4ARZ4"/>
<evidence type="ECO:0000313" key="2">
    <source>
        <dbReference type="Proteomes" id="UP000735302"/>
    </source>
</evidence>
<dbReference type="EMBL" id="BLXT01004116">
    <property type="protein sequence ID" value="GFO09707.1"/>
    <property type="molecule type" value="Genomic_DNA"/>
</dbReference>
<proteinExistence type="predicted"/>
<evidence type="ECO:0000313" key="1">
    <source>
        <dbReference type="EMBL" id="GFO09707.1"/>
    </source>
</evidence>
<sequence>MPYAKNNQDPTPGSPMLGLSVCARTPQPVTACHRARGFVFEPGSGQCKPGLWLHQGSGERVVLVGSVDTHFVNTFLPDQLEEFCQDGFE</sequence>
<dbReference type="Proteomes" id="UP000735302">
    <property type="component" value="Unassembled WGS sequence"/>
</dbReference>
<organism evidence="1 2">
    <name type="scientific">Plakobranchus ocellatus</name>
    <dbReference type="NCBI Taxonomy" id="259542"/>
    <lineage>
        <taxon>Eukaryota</taxon>
        <taxon>Metazoa</taxon>
        <taxon>Spiralia</taxon>
        <taxon>Lophotrochozoa</taxon>
        <taxon>Mollusca</taxon>
        <taxon>Gastropoda</taxon>
        <taxon>Heterobranchia</taxon>
        <taxon>Euthyneura</taxon>
        <taxon>Panpulmonata</taxon>
        <taxon>Sacoglossa</taxon>
        <taxon>Placobranchoidea</taxon>
        <taxon>Plakobranchidae</taxon>
        <taxon>Plakobranchus</taxon>
    </lineage>
</organism>